<evidence type="ECO:0000313" key="2">
    <source>
        <dbReference type="Proteomes" id="UP000094070"/>
    </source>
</evidence>
<dbReference type="OrthoDB" id="450111at2"/>
<dbReference type="EMBL" id="AJYK02000087">
    <property type="protein sequence ID" value="OEF23624.1"/>
    <property type="molecule type" value="Genomic_DNA"/>
</dbReference>
<dbReference type="STRING" id="1188252.A1QC_11555"/>
<comment type="caution">
    <text evidence="1">The sequence shown here is derived from an EMBL/GenBank/DDBJ whole genome shotgun (WGS) entry which is preliminary data.</text>
</comment>
<dbReference type="RefSeq" id="WP_017024800.1">
    <property type="nucleotide sequence ID" value="NZ_AJYK02000087.1"/>
</dbReference>
<dbReference type="Pfam" id="PF14234">
    <property type="entry name" value="DUF4336"/>
    <property type="match status" value="1"/>
</dbReference>
<dbReference type="PANTHER" id="PTHR33835:SF1">
    <property type="entry name" value="METALLO-BETA-LACTAMASE DOMAIN-CONTAINING PROTEIN"/>
    <property type="match status" value="1"/>
</dbReference>
<dbReference type="AlphaFoldDB" id="A0A1E5E0J1"/>
<gene>
    <name evidence="1" type="ORF">A1QC_11555</name>
</gene>
<dbReference type="eggNOG" id="COG4221">
    <property type="taxonomic scope" value="Bacteria"/>
</dbReference>
<evidence type="ECO:0008006" key="3">
    <source>
        <dbReference type="Google" id="ProtNLM"/>
    </source>
</evidence>
<sequence length="227" mass="26545">MFTEWESNRIWYVDKPYRKLGLTHTQRMVVVKLEDDLLMVISPIELTTHCQLELSKLGTVKYIVSPTPSYHQHLSEWWLGYSKAYFFASHALIEKRTDLNFDGALSRQTPKQWQGQILQTSIGSDDTPNKMVFCDPISRTLLISDNLIAVQPELPLGQKLATLAQGVKYELSLPYWDRRQYKNKTMLRASIQEIMTWPFDRMISSNGLKIEKNAKDAFYQAFWWAFQ</sequence>
<evidence type="ECO:0000313" key="1">
    <source>
        <dbReference type="EMBL" id="OEF23624.1"/>
    </source>
</evidence>
<proteinExistence type="predicted"/>
<accession>A0A1E5E0J1</accession>
<dbReference type="PANTHER" id="PTHR33835">
    <property type="entry name" value="YALI0C07656P"/>
    <property type="match status" value="1"/>
</dbReference>
<dbReference type="Proteomes" id="UP000094070">
    <property type="component" value="Unassembled WGS sequence"/>
</dbReference>
<dbReference type="InterPro" id="IPR025638">
    <property type="entry name" value="DUF4336"/>
</dbReference>
<organism evidence="1 2">
    <name type="scientific">Vibrio rumoiensis 1S-45</name>
    <dbReference type="NCBI Taxonomy" id="1188252"/>
    <lineage>
        <taxon>Bacteria</taxon>
        <taxon>Pseudomonadati</taxon>
        <taxon>Pseudomonadota</taxon>
        <taxon>Gammaproteobacteria</taxon>
        <taxon>Vibrionales</taxon>
        <taxon>Vibrionaceae</taxon>
        <taxon>Vibrio</taxon>
    </lineage>
</organism>
<keyword evidence="2" id="KW-1185">Reference proteome</keyword>
<name>A0A1E5E0J1_9VIBR</name>
<reference evidence="1 2" key="1">
    <citation type="journal article" date="2012" name="Science">
        <title>Ecological populations of bacteria act as socially cohesive units of antibiotic production and resistance.</title>
        <authorList>
            <person name="Cordero O.X."/>
            <person name="Wildschutte H."/>
            <person name="Kirkup B."/>
            <person name="Proehl S."/>
            <person name="Ngo L."/>
            <person name="Hussain F."/>
            <person name="Le Roux F."/>
            <person name="Mincer T."/>
            <person name="Polz M.F."/>
        </authorList>
    </citation>
    <scope>NUCLEOTIDE SEQUENCE [LARGE SCALE GENOMIC DNA]</scope>
    <source>
        <strain evidence="1 2">1S-45</strain>
    </source>
</reference>
<protein>
    <recommendedName>
        <fullName evidence="3">Methanol oxidase, glmU</fullName>
    </recommendedName>
</protein>